<gene>
    <name evidence="6" type="ORF">QQ008_03920</name>
</gene>
<dbReference type="InterPro" id="IPR001173">
    <property type="entry name" value="Glyco_trans_2-like"/>
</dbReference>
<comment type="similarity">
    <text evidence="1">Belongs to the glycosyltransferase 2 family.</text>
</comment>
<reference evidence="6" key="1">
    <citation type="submission" date="2023-06" db="EMBL/GenBank/DDBJ databases">
        <title>Genomic of Parafulvivirga corallium.</title>
        <authorList>
            <person name="Wang G."/>
        </authorList>
    </citation>
    <scope>NUCLEOTIDE SEQUENCE</scope>
    <source>
        <strain evidence="6">BMA10</strain>
    </source>
</reference>
<comment type="caution">
    <text evidence="6">The sequence shown here is derived from an EMBL/GenBank/DDBJ whole genome shotgun (WGS) entry which is preliminary data.</text>
</comment>
<feature type="transmembrane region" description="Helical" evidence="4">
    <location>
        <begin position="286"/>
        <end position="305"/>
    </location>
</feature>
<proteinExistence type="inferred from homology"/>
<keyword evidence="4" id="KW-0472">Membrane</keyword>
<evidence type="ECO:0000259" key="5">
    <source>
        <dbReference type="Pfam" id="PF00535"/>
    </source>
</evidence>
<dbReference type="PANTHER" id="PTHR43630">
    <property type="entry name" value="POLY-BETA-1,6-N-ACETYL-D-GLUCOSAMINE SYNTHASE"/>
    <property type="match status" value="1"/>
</dbReference>
<dbReference type="GO" id="GO:0016757">
    <property type="term" value="F:glycosyltransferase activity"/>
    <property type="evidence" value="ECO:0007669"/>
    <property type="project" value="UniProtKB-KW"/>
</dbReference>
<keyword evidence="7" id="KW-1185">Reference proteome</keyword>
<dbReference type="EC" id="2.4.-.-" evidence="6"/>
<dbReference type="EMBL" id="JAUJEA010000001">
    <property type="protein sequence ID" value="MDN5200487.1"/>
    <property type="molecule type" value="Genomic_DNA"/>
</dbReference>
<evidence type="ECO:0000256" key="4">
    <source>
        <dbReference type="SAM" id="Phobius"/>
    </source>
</evidence>
<keyword evidence="3 6" id="KW-0808">Transferase</keyword>
<feature type="transmembrane region" description="Helical" evidence="4">
    <location>
        <begin position="311"/>
        <end position="330"/>
    </location>
</feature>
<evidence type="ECO:0000256" key="3">
    <source>
        <dbReference type="ARBA" id="ARBA00022679"/>
    </source>
</evidence>
<dbReference type="InterPro" id="IPR029044">
    <property type="entry name" value="Nucleotide-diphossugar_trans"/>
</dbReference>
<accession>A0ABT8KIE6</accession>
<sequence length="371" mass="42142">MILDIVLYIFIASLAIQSIFFLSVILKLGIYKRGNSKQKKISNEPVSIIICAQNELKNLKKLLGRLYDQNHSEYEIIVVDDKSNDGTLEFLKAESAKQSNLKFITIERTPGHFNGKKYALSTGIDSAQYDILLLTDADCYPTSNEWVSKMATSFLNNTKIVLGYSQYKYESGLLNAFIRFETLQTGIQYISAALWNTPYMGVGRNLAYRKSFFIKKKGFSGFEHVTGGDDDLFINKHADSTNTEVMVGAAVMILSYPKKTLKSFFKQKKRHLSAGKLYRKRDKTRLALLSLSHILFWLSFITLAVKVVEPIVLIIGLLIRVIFLTLTFNLSARKLGDKPFPWVLPILDFLYVVYYLVTGTTALLSKKVKWS</sequence>
<dbReference type="RefSeq" id="WP_346750510.1">
    <property type="nucleotide sequence ID" value="NZ_JAUJEA010000001.1"/>
</dbReference>
<feature type="transmembrane region" description="Helical" evidence="4">
    <location>
        <begin position="342"/>
        <end position="364"/>
    </location>
</feature>
<dbReference type="Gene3D" id="3.90.550.10">
    <property type="entry name" value="Spore Coat Polysaccharide Biosynthesis Protein SpsA, Chain A"/>
    <property type="match status" value="1"/>
</dbReference>
<keyword evidence="4" id="KW-1133">Transmembrane helix</keyword>
<protein>
    <submittedName>
        <fullName evidence="6">Glycosyltransferase</fullName>
        <ecNumber evidence="6">2.4.-.-</ecNumber>
    </submittedName>
</protein>
<evidence type="ECO:0000313" key="6">
    <source>
        <dbReference type="EMBL" id="MDN5200487.1"/>
    </source>
</evidence>
<name>A0ABT8KIE6_9BACT</name>
<evidence type="ECO:0000256" key="2">
    <source>
        <dbReference type="ARBA" id="ARBA00022676"/>
    </source>
</evidence>
<dbReference type="Pfam" id="PF00535">
    <property type="entry name" value="Glycos_transf_2"/>
    <property type="match status" value="1"/>
</dbReference>
<dbReference type="PANTHER" id="PTHR43630:SF1">
    <property type="entry name" value="POLY-BETA-1,6-N-ACETYL-D-GLUCOSAMINE SYNTHASE"/>
    <property type="match status" value="1"/>
</dbReference>
<evidence type="ECO:0000256" key="1">
    <source>
        <dbReference type="ARBA" id="ARBA00006739"/>
    </source>
</evidence>
<dbReference type="SUPFAM" id="SSF53448">
    <property type="entry name" value="Nucleotide-diphospho-sugar transferases"/>
    <property type="match status" value="1"/>
</dbReference>
<organism evidence="6 7">
    <name type="scientific">Splendidivirga corallicola</name>
    <dbReference type="NCBI Taxonomy" id="3051826"/>
    <lineage>
        <taxon>Bacteria</taxon>
        <taxon>Pseudomonadati</taxon>
        <taxon>Bacteroidota</taxon>
        <taxon>Cytophagia</taxon>
        <taxon>Cytophagales</taxon>
        <taxon>Splendidivirgaceae</taxon>
        <taxon>Splendidivirga</taxon>
    </lineage>
</organism>
<dbReference type="Proteomes" id="UP001172082">
    <property type="component" value="Unassembled WGS sequence"/>
</dbReference>
<feature type="transmembrane region" description="Helical" evidence="4">
    <location>
        <begin position="6"/>
        <end position="30"/>
    </location>
</feature>
<feature type="domain" description="Glycosyltransferase 2-like" evidence="5">
    <location>
        <begin position="47"/>
        <end position="210"/>
    </location>
</feature>
<keyword evidence="4" id="KW-0812">Transmembrane</keyword>
<evidence type="ECO:0000313" key="7">
    <source>
        <dbReference type="Proteomes" id="UP001172082"/>
    </source>
</evidence>
<keyword evidence="2 6" id="KW-0328">Glycosyltransferase</keyword>